<sequence>MIIDEEDILGYVVDESLVCTECATAEEVDEATSDDLITRDDVEKGNKAYFCDRCNSRIVLPGVQILAKHSEAKA</sequence>
<evidence type="ECO:0000313" key="1">
    <source>
        <dbReference type="EMBL" id="VBB41121.1"/>
    </source>
</evidence>
<name>A0A653A0C8_9SPIR</name>
<protein>
    <submittedName>
        <fullName evidence="1">Uncharacterized protein</fullName>
    </submittedName>
</protein>
<accession>A0A653A0C8</accession>
<proteinExistence type="predicted"/>
<dbReference type="EMBL" id="UPXP01000034">
    <property type="protein sequence ID" value="VBB41121.1"/>
    <property type="molecule type" value="Genomic_DNA"/>
</dbReference>
<gene>
    <name evidence="1" type="ORF">TRIP_E50153</name>
</gene>
<organism evidence="1">
    <name type="scientific">uncultured Spirochaetota bacterium</name>
    <dbReference type="NCBI Taxonomy" id="460511"/>
    <lineage>
        <taxon>Bacteria</taxon>
        <taxon>Pseudomonadati</taxon>
        <taxon>Spirochaetota</taxon>
        <taxon>environmental samples</taxon>
    </lineage>
</organism>
<dbReference type="AlphaFoldDB" id="A0A653A0C8"/>
<reference evidence="1" key="1">
    <citation type="submission" date="2018-07" db="EMBL/GenBank/DDBJ databases">
        <authorList>
            <consortium name="Genoscope - CEA"/>
            <person name="William W."/>
        </authorList>
    </citation>
    <scope>NUCLEOTIDE SEQUENCE</scope>
    <source>
        <strain evidence="1">IK1</strain>
    </source>
</reference>